<reference evidence="1" key="1">
    <citation type="submission" date="2021-03" db="EMBL/GenBank/DDBJ databases">
        <title>Draft genome sequence of rust myrtle Austropuccinia psidii MF-1, a brazilian biotype.</title>
        <authorList>
            <person name="Quecine M.C."/>
            <person name="Pachon D.M.R."/>
            <person name="Bonatelli M.L."/>
            <person name="Correr F.H."/>
            <person name="Franceschini L.M."/>
            <person name="Leite T.F."/>
            <person name="Margarido G.R.A."/>
            <person name="Almeida C.A."/>
            <person name="Ferrarezi J.A."/>
            <person name="Labate C.A."/>
        </authorList>
    </citation>
    <scope>NUCLEOTIDE SEQUENCE</scope>
    <source>
        <strain evidence="1">MF-1</strain>
    </source>
</reference>
<evidence type="ECO:0000313" key="1">
    <source>
        <dbReference type="EMBL" id="MBW0515692.1"/>
    </source>
</evidence>
<comment type="caution">
    <text evidence="1">The sequence shown here is derived from an EMBL/GenBank/DDBJ whole genome shotgun (WGS) entry which is preliminary data.</text>
</comment>
<dbReference type="OrthoDB" id="3186349at2759"/>
<gene>
    <name evidence="1" type="ORF">O181_055407</name>
</gene>
<dbReference type="Proteomes" id="UP000765509">
    <property type="component" value="Unassembled WGS sequence"/>
</dbReference>
<protein>
    <recommendedName>
        <fullName evidence="3">Reverse transcriptase/retrotransposon-derived protein RNase H-like domain-containing protein</fullName>
    </recommendedName>
</protein>
<evidence type="ECO:0008006" key="3">
    <source>
        <dbReference type="Google" id="ProtNLM"/>
    </source>
</evidence>
<dbReference type="SUPFAM" id="SSF56672">
    <property type="entry name" value="DNA/RNA polymerases"/>
    <property type="match status" value="1"/>
</dbReference>
<dbReference type="AlphaFoldDB" id="A0A9Q3E8S7"/>
<sequence length="210" mass="24274">MTWVLQEEIPESLGIFIDDGGIKRPRSTYKQGTLKENSLIRRFIWEYVVTLERKLFRTEEAGLTVSGSKFSFCVPALDIVGNVVSLGGRKISKQNINKIQNWPRPTTKEEVRVFSGLCAYVRMLIKDFSQVEKPLRRLTREDVLWKWAEKFEEAFTKLRKILGEEITLQKLNYEKGSGKIKSEIYSSYISAGLVLMKEDENGKDIPVLYK</sequence>
<dbReference type="InterPro" id="IPR050951">
    <property type="entry name" value="Retrovirus_Pol_polyprotein"/>
</dbReference>
<evidence type="ECO:0000313" key="2">
    <source>
        <dbReference type="Proteomes" id="UP000765509"/>
    </source>
</evidence>
<dbReference type="Gene3D" id="3.30.70.270">
    <property type="match status" value="1"/>
</dbReference>
<dbReference type="FunFam" id="3.30.70.270:FF:000020">
    <property type="entry name" value="Transposon Tf2-6 polyprotein-like Protein"/>
    <property type="match status" value="1"/>
</dbReference>
<name>A0A9Q3E8S7_9BASI</name>
<accession>A0A9Q3E8S7</accession>
<proteinExistence type="predicted"/>
<dbReference type="EMBL" id="AVOT02024785">
    <property type="protein sequence ID" value="MBW0515692.1"/>
    <property type="molecule type" value="Genomic_DNA"/>
</dbReference>
<dbReference type="PANTHER" id="PTHR37984:SF5">
    <property type="entry name" value="PROTEIN NYNRIN-LIKE"/>
    <property type="match status" value="1"/>
</dbReference>
<organism evidence="1 2">
    <name type="scientific">Austropuccinia psidii MF-1</name>
    <dbReference type="NCBI Taxonomy" id="1389203"/>
    <lineage>
        <taxon>Eukaryota</taxon>
        <taxon>Fungi</taxon>
        <taxon>Dikarya</taxon>
        <taxon>Basidiomycota</taxon>
        <taxon>Pucciniomycotina</taxon>
        <taxon>Pucciniomycetes</taxon>
        <taxon>Pucciniales</taxon>
        <taxon>Sphaerophragmiaceae</taxon>
        <taxon>Austropuccinia</taxon>
    </lineage>
</organism>
<dbReference type="PANTHER" id="PTHR37984">
    <property type="entry name" value="PROTEIN CBG26694"/>
    <property type="match status" value="1"/>
</dbReference>
<dbReference type="InterPro" id="IPR043128">
    <property type="entry name" value="Rev_trsase/Diguanyl_cyclase"/>
</dbReference>
<dbReference type="InterPro" id="IPR043502">
    <property type="entry name" value="DNA/RNA_pol_sf"/>
</dbReference>
<keyword evidence="2" id="KW-1185">Reference proteome</keyword>